<dbReference type="Proteomes" id="UP000462014">
    <property type="component" value="Unassembled WGS sequence"/>
</dbReference>
<protein>
    <submittedName>
        <fullName evidence="2">Uncharacterized protein</fullName>
    </submittedName>
</protein>
<dbReference type="RefSeq" id="WP_157565997.1">
    <property type="nucleotide sequence ID" value="NZ_WPIK01000006.1"/>
</dbReference>
<comment type="caution">
    <text evidence="2">The sequence shown here is derived from an EMBL/GenBank/DDBJ whole genome shotgun (WGS) entry which is preliminary data.</text>
</comment>
<dbReference type="EMBL" id="WPIK01000006">
    <property type="protein sequence ID" value="MVN21570.1"/>
    <property type="molecule type" value="Genomic_DNA"/>
</dbReference>
<evidence type="ECO:0000313" key="3">
    <source>
        <dbReference type="Proteomes" id="UP000462014"/>
    </source>
</evidence>
<accession>A0A7K1SWY4</accession>
<reference evidence="2 3" key="1">
    <citation type="submission" date="2019-12" db="EMBL/GenBank/DDBJ databases">
        <title>Mucilaginibacter sp. HMF7410 genome sequencing and assembly.</title>
        <authorList>
            <person name="Kang H."/>
            <person name="Cha I."/>
            <person name="Kim H."/>
            <person name="Joh K."/>
        </authorList>
    </citation>
    <scope>NUCLEOTIDE SEQUENCE [LARGE SCALE GENOMIC DNA]</scope>
    <source>
        <strain evidence="2 3">HMF7410</strain>
    </source>
</reference>
<evidence type="ECO:0000256" key="1">
    <source>
        <dbReference type="SAM" id="MobiDB-lite"/>
    </source>
</evidence>
<proteinExistence type="predicted"/>
<gene>
    <name evidence="2" type="ORF">GO621_08465</name>
</gene>
<dbReference type="AlphaFoldDB" id="A0A7K1SWY4"/>
<name>A0A7K1SWY4_9SPHI</name>
<feature type="compositionally biased region" description="Basic and acidic residues" evidence="1">
    <location>
        <begin position="12"/>
        <end position="47"/>
    </location>
</feature>
<organism evidence="2 3">
    <name type="scientific">Mucilaginibacter arboris</name>
    <dbReference type="NCBI Taxonomy" id="2682090"/>
    <lineage>
        <taxon>Bacteria</taxon>
        <taxon>Pseudomonadati</taxon>
        <taxon>Bacteroidota</taxon>
        <taxon>Sphingobacteriia</taxon>
        <taxon>Sphingobacteriales</taxon>
        <taxon>Sphingobacteriaceae</taxon>
        <taxon>Mucilaginibacter</taxon>
    </lineage>
</organism>
<sequence>MEKANSHQKPSPSDDKTFPGVDEGHKSKLRKEDKTYHEDDAKAKTDNPAEYYQNEEQPVQPIKDAPKEP</sequence>
<feature type="region of interest" description="Disordered" evidence="1">
    <location>
        <begin position="1"/>
        <end position="69"/>
    </location>
</feature>
<keyword evidence="3" id="KW-1185">Reference proteome</keyword>
<evidence type="ECO:0000313" key="2">
    <source>
        <dbReference type="EMBL" id="MVN21570.1"/>
    </source>
</evidence>